<keyword evidence="8" id="KW-1185">Reference proteome</keyword>
<dbReference type="Ensembl" id="ENSCLMT00005013058.1">
    <property type="protein sequence ID" value="ENSCLMP00005012181.1"/>
    <property type="gene ID" value="ENSCLMG00005006526.1"/>
</dbReference>
<dbReference type="PROSITE" id="PS50088">
    <property type="entry name" value="ANK_REPEAT"/>
    <property type="match status" value="1"/>
</dbReference>
<evidence type="ECO:0000259" key="6">
    <source>
        <dbReference type="Pfam" id="PF25877"/>
    </source>
</evidence>
<dbReference type="GeneID" id="117744340"/>
<dbReference type="InterPro" id="IPR058889">
    <property type="entry name" value="WHD_SOWAHA-C"/>
</dbReference>
<feature type="compositionally biased region" description="Basic and acidic residues" evidence="5">
    <location>
        <begin position="154"/>
        <end position="166"/>
    </location>
</feature>
<dbReference type="GeneTree" id="ENSGT00950000183003"/>
<feature type="region of interest" description="Disordered" evidence="5">
    <location>
        <begin position="540"/>
        <end position="564"/>
    </location>
</feature>
<evidence type="ECO:0000256" key="3">
    <source>
        <dbReference type="ARBA" id="ARBA00038122"/>
    </source>
</evidence>
<evidence type="ECO:0000313" key="8">
    <source>
        <dbReference type="Proteomes" id="UP000694565"/>
    </source>
</evidence>
<dbReference type="RefSeq" id="XP_034408461.1">
    <property type="nucleotide sequence ID" value="XM_034552570.1"/>
</dbReference>
<proteinExistence type="inferred from homology"/>
<feature type="repeat" description="ANK" evidence="4">
    <location>
        <begin position="405"/>
        <end position="426"/>
    </location>
</feature>
<dbReference type="PROSITE" id="PS50297">
    <property type="entry name" value="ANK_REP_REGION"/>
    <property type="match status" value="1"/>
</dbReference>
<dbReference type="Proteomes" id="UP000694565">
    <property type="component" value="Unplaced"/>
</dbReference>
<dbReference type="SMART" id="SM00248">
    <property type="entry name" value="ANK"/>
    <property type="match status" value="2"/>
</dbReference>
<dbReference type="PANTHER" id="PTHR14491:SF4">
    <property type="entry name" value="ANKYRIN REPEAT DOMAIN-CONTAINING PROTEIN SOWAHC"/>
    <property type="match status" value="1"/>
</dbReference>
<organism evidence="7 8">
    <name type="scientific">Cyclopterus lumpus</name>
    <name type="common">Lumpsucker</name>
    <dbReference type="NCBI Taxonomy" id="8103"/>
    <lineage>
        <taxon>Eukaryota</taxon>
        <taxon>Metazoa</taxon>
        <taxon>Chordata</taxon>
        <taxon>Craniata</taxon>
        <taxon>Vertebrata</taxon>
        <taxon>Euteleostomi</taxon>
        <taxon>Actinopterygii</taxon>
        <taxon>Neopterygii</taxon>
        <taxon>Teleostei</taxon>
        <taxon>Neoteleostei</taxon>
        <taxon>Acanthomorphata</taxon>
        <taxon>Eupercaria</taxon>
        <taxon>Perciformes</taxon>
        <taxon>Cottioidei</taxon>
        <taxon>Cottales</taxon>
        <taxon>Cyclopteridae</taxon>
        <taxon>Cyclopterus</taxon>
    </lineage>
</organism>
<comment type="similarity">
    <text evidence="3">Belongs to the SOWAH family.</text>
</comment>
<accession>A0A8C2X446</accession>
<dbReference type="AlphaFoldDB" id="A0A8C2X446"/>
<reference evidence="7" key="2">
    <citation type="submission" date="2025-09" db="UniProtKB">
        <authorList>
            <consortium name="Ensembl"/>
        </authorList>
    </citation>
    <scope>IDENTIFICATION</scope>
</reference>
<dbReference type="Gene3D" id="1.25.40.20">
    <property type="entry name" value="Ankyrin repeat-containing domain"/>
    <property type="match status" value="1"/>
</dbReference>
<feature type="domain" description="SOWAHA-C winged helix-turn-helix" evidence="6">
    <location>
        <begin position="4"/>
        <end position="81"/>
    </location>
</feature>
<name>A0A8C2X446_CYCLU</name>
<dbReference type="InterPro" id="IPR036770">
    <property type="entry name" value="Ankyrin_rpt-contain_sf"/>
</dbReference>
<feature type="region of interest" description="Disordered" evidence="5">
    <location>
        <begin position="147"/>
        <end position="166"/>
    </location>
</feature>
<dbReference type="Pfam" id="PF12796">
    <property type="entry name" value="Ank_2"/>
    <property type="match status" value="1"/>
</dbReference>
<reference evidence="7" key="1">
    <citation type="submission" date="2025-08" db="UniProtKB">
        <authorList>
            <consortium name="Ensembl"/>
        </authorList>
    </citation>
    <scope>IDENTIFICATION</scope>
</reference>
<evidence type="ECO:0000256" key="1">
    <source>
        <dbReference type="ARBA" id="ARBA00022737"/>
    </source>
</evidence>
<feature type="region of interest" description="Disordered" evidence="5">
    <location>
        <begin position="194"/>
        <end position="278"/>
    </location>
</feature>
<evidence type="ECO:0000256" key="5">
    <source>
        <dbReference type="SAM" id="MobiDB-lite"/>
    </source>
</evidence>
<dbReference type="InterPro" id="IPR002110">
    <property type="entry name" value="Ankyrin_rpt"/>
</dbReference>
<gene>
    <name evidence="7" type="primary">cep70</name>
    <name evidence="7" type="synonym">SOWAHC</name>
</gene>
<keyword evidence="2 4" id="KW-0040">ANK repeat</keyword>
<evidence type="ECO:0000313" key="7">
    <source>
        <dbReference type="Ensembl" id="ENSCLMP00005012181.1"/>
    </source>
</evidence>
<evidence type="ECO:0000256" key="2">
    <source>
        <dbReference type="ARBA" id="ARBA00023043"/>
    </source>
</evidence>
<protein>
    <submittedName>
        <fullName evidence="7">Sosondowah ankyrin repeat domain family Cb</fullName>
    </submittedName>
</protein>
<keyword evidence="1" id="KW-0677">Repeat</keyword>
<evidence type="ECO:0000256" key="4">
    <source>
        <dbReference type="PROSITE-ProRule" id="PRU00023"/>
    </source>
</evidence>
<dbReference type="SUPFAM" id="SSF48403">
    <property type="entry name" value="Ankyrin repeat"/>
    <property type="match status" value="1"/>
</dbReference>
<dbReference type="PANTHER" id="PTHR14491">
    <property type="entry name" value="SOSONDOWAH, ISOFORM G"/>
    <property type="match status" value="1"/>
</dbReference>
<dbReference type="Pfam" id="PF25877">
    <property type="entry name" value="WHD_SOWAH"/>
    <property type="match status" value="1"/>
</dbReference>
<sequence>MASECTREALLGFLTASGGKVKHADLIEHFKVSFPEAPEQRAAVRREFKHYVDNVAFVKTESEMKYVCLRKKFRVPEKEQLNGRVSDGTRAVHQEGLHHRDPAGSRSCDAAELRARPRAAPGSGYGSDGQVRVPHAAISAEQTDGLEMGNRGSFKREKRESKKERVGHRVEIPDIAVMTASPLPAEGSMFNLPGPVQTGSTGQVDAGGVGLHPRDRPVESLSPEGPNELEHINVAFRNSKGSRRGVLSRPPESDEDGGQSDTRSLSGSEGLGSPKSSRKHFIQAMMSSSPQLRRSMAVRSSVYLTSGNDGDSASLASSNPDDDRTSVALDPLEHEWMMCSSDGEWGNLYPLLATDPSLVLRKDFVTGFTCLHWAAKQGKPELMALLINFAKQHDVPVDVDVRSNTGYTPLHVAAMHNRMEVVKLLVGAYSADVEVRDYSGRKACQYLTDNVSVDIRDIIGAYERSDSKNADRGGGGRWRFSKALQSNLKPLRLLNPNDCDAVDGEARPRAKVLRRKSSLSRMKPKLQRLRLRTSQIVHSTTFRESEEGSGSGSFKSRPKTHFFG</sequence>